<dbReference type="EMBL" id="CAJNOK010010914">
    <property type="protein sequence ID" value="CAF1127812.1"/>
    <property type="molecule type" value="Genomic_DNA"/>
</dbReference>
<evidence type="ECO:0000313" key="2">
    <source>
        <dbReference type="EMBL" id="CAF3907610.1"/>
    </source>
</evidence>
<dbReference type="AlphaFoldDB" id="A0A8S2EBJ5"/>
<sequence length="171" mass="19940">MICEEIESSVQRNDPAMAFSLIRRLRGGSKRIENIPIKDRNGSLILNSSDRLERWREYFSELLNVPSTVDQQLIDEIQVKTLTKEEVERQNANPTVEEVRRAVKQMKSRKAPGSDEVTADLLKAGGEPVIRWLFEIFTDVWKNEEMVEDWSLALLIRLYKKGEKQLCDNYR</sequence>
<accession>A0A8S2EBJ5</accession>
<dbReference type="PANTHER" id="PTHR19446">
    <property type="entry name" value="REVERSE TRANSCRIPTASES"/>
    <property type="match status" value="1"/>
</dbReference>
<dbReference type="Proteomes" id="UP000677228">
    <property type="component" value="Unassembled WGS sequence"/>
</dbReference>
<name>A0A8S2EBJ5_9BILA</name>
<reference evidence="1" key="1">
    <citation type="submission" date="2021-02" db="EMBL/GenBank/DDBJ databases">
        <authorList>
            <person name="Nowell W R."/>
        </authorList>
    </citation>
    <scope>NUCLEOTIDE SEQUENCE</scope>
</reference>
<proteinExistence type="predicted"/>
<dbReference type="EMBL" id="CAJOBA010020307">
    <property type="protein sequence ID" value="CAF3907610.1"/>
    <property type="molecule type" value="Genomic_DNA"/>
</dbReference>
<organism evidence="1 3">
    <name type="scientific">Didymodactylos carnosus</name>
    <dbReference type="NCBI Taxonomy" id="1234261"/>
    <lineage>
        <taxon>Eukaryota</taxon>
        <taxon>Metazoa</taxon>
        <taxon>Spiralia</taxon>
        <taxon>Gnathifera</taxon>
        <taxon>Rotifera</taxon>
        <taxon>Eurotatoria</taxon>
        <taxon>Bdelloidea</taxon>
        <taxon>Philodinida</taxon>
        <taxon>Philodinidae</taxon>
        <taxon>Didymodactylos</taxon>
    </lineage>
</organism>
<comment type="caution">
    <text evidence="1">The sequence shown here is derived from an EMBL/GenBank/DDBJ whole genome shotgun (WGS) entry which is preliminary data.</text>
</comment>
<evidence type="ECO:0000313" key="1">
    <source>
        <dbReference type="EMBL" id="CAF1127812.1"/>
    </source>
</evidence>
<gene>
    <name evidence="1" type="ORF">OVA965_LOCUS20500</name>
    <name evidence="2" type="ORF">TMI583_LOCUS20897</name>
</gene>
<dbReference type="Proteomes" id="UP000682733">
    <property type="component" value="Unassembled WGS sequence"/>
</dbReference>
<evidence type="ECO:0000313" key="3">
    <source>
        <dbReference type="Proteomes" id="UP000677228"/>
    </source>
</evidence>
<protein>
    <submittedName>
        <fullName evidence="1">Uncharacterized protein</fullName>
    </submittedName>
</protein>
<feature type="non-terminal residue" evidence="1">
    <location>
        <position position="171"/>
    </location>
</feature>